<evidence type="ECO:0000256" key="1">
    <source>
        <dbReference type="SAM" id="Phobius"/>
    </source>
</evidence>
<proteinExistence type="predicted"/>
<organism evidence="2 3">
    <name type="scientific">Steinernema glaseri</name>
    <dbReference type="NCBI Taxonomy" id="37863"/>
    <lineage>
        <taxon>Eukaryota</taxon>
        <taxon>Metazoa</taxon>
        <taxon>Ecdysozoa</taxon>
        <taxon>Nematoda</taxon>
        <taxon>Chromadorea</taxon>
        <taxon>Rhabditida</taxon>
        <taxon>Tylenchina</taxon>
        <taxon>Panagrolaimomorpha</taxon>
        <taxon>Strongyloidoidea</taxon>
        <taxon>Steinernematidae</taxon>
        <taxon>Steinernema</taxon>
    </lineage>
</organism>
<dbReference type="AlphaFoldDB" id="A0A1I8A3B2"/>
<keyword evidence="1" id="KW-1133">Transmembrane helix</keyword>
<dbReference type="Proteomes" id="UP000095287">
    <property type="component" value="Unplaced"/>
</dbReference>
<keyword evidence="1" id="KW-0472">Membrane</keyword>
<name>A0A1I8A3B2_9BILA</name>
<keyword evidence="1" id="KW-0812">Transmembrane</keyword>
<evidence type="ECO:0000313" key="2">
    <source>
        <dbReference type="Proteomes" id="UP000095287"/>
    </source>
</evidence>
<reference evidence="3" key="1">
    <citation type="submission" date="2016-11" db="UniProtKB">
        <authorList>
            <consortium name="WormBaseParasite"/>
        </authorList>
    </citation>
    <scope>IDENTIFICATION</scope>
</reference>
<protein>
    <submittedName>
        <fullName evidence="3">G_PROTEIN_RECEP_F1_2 domain-containing protein</fullName>
    </submittedName>
</protein>
<feature type="transmembrane region" description="Helical" evidence="1">
    <location>
        <begin position="37"/>
        <end position="56"/>
    </location>
</feature>
<evidence type="ECO:0000313" key="3">
    <source>
        <dbReference type="WBParaSite" id="L893_g32586.t1"/>
    </source>
</evidence>
<accession>A0A1I8A3B2</accession>
<dbReference type="WBParaSite" id="L893_g32586.t1">
    <property type="protein sequence ID" value="L893_g32586.t1"/>
    <property type="gene ID" value="L893_g32586"/>
</dbReference>
<sequence length="68" mass="7785">MLSVGHRKQEEHFSNLANSLRPTLKRTSKMYGHKSSIAYFCVLLWIALPTAFPLAYHASQIRNLRNLG</sequence>
<keyword evidence="2" id="KW-1185">Reference proteome</keyword>